<dbReference type="PANTHER" id="PTHR35791:SF1">
    <property type="entry name" value="UPF0754 MEMBRANE PROTEIN YHEB"/>
    <property type="match status" value="1"/>
</dbReference>
<proteinExistence type="inferred from homology"/>
<evidence type="ECO:0000313" key="8">
    <source>
        <dbReference type="Proteomes" id="UP000605259"/>
    </source>
</evidence>
<gene>
    <name evidence="7" type="ORF">GCM10007140_23600</name>
</gene>
<evidence type="ECO:0000256" key="5">
    <source>
        <dbReference type="ARBA" id="ARBA00023136"/>
    </source>
</evidence>
<reference evidence="7" key="2">
    <citation type="submission" date="2020-09" db="EMBL/GenBank/DDBJ databases">
        <authorList>
            <person name="Sun Q."/>
            <person name="Zhou Y."/>
        </authorList>
    </citation>
    <scope>NUCLEOTIDE SEQUENCE</scope>
    <source>
        <strain evidence="7">CGMCC 1.12698</strain>
    </source>
</reference>
<keyword evidence="3 6" id="KW-0812">Transmembrane</keyword>
<comment type="subcellular location">
    <subcellularLocation>
        <location evidence="1">Cell membrane</location>
    </subcellularLocation>
</comment>
<evidence type="ECO:0000256" key="4">
    <source>
        <dbReference type="ARBA" id="ARBA00022989"/>
    </source>
</evidence>
<dbReference type="AlphaFoldDB" id="A0A917EQF8"/>
<dbReference type="Pfam" id="PF04286">
    <property type="entry name" value="DUF445"/>
    <property type="match status" value="1"/>
</dbReference>
<organism evidence="7 8">
    <name type="scientific">Priestia taiwanensis</name>
    <dbReference type="NCBI Taxonomy" id="1347902"/>
    <lineage>
        <taxon>Bacteria</taxon>
        <taxon>Bacillati</taxon>
        <taxon>Bacillota</taxon>
        <taxon>Bacilli</taxon>
        <taxon>Bacillales</taxon>
        <taxon>Bacillaceae</taxon>
        <taxon>Priestia</taxon>
    </lineage>
</organism>
<keyword evidence="4 6" id="KW-1133">Transmembrane helix</keyword>
<comment type="similarity">
    <text evidence="2">Belongs to the UPF0754 family.</text>
</comment>
<sequence>MNALMQILFTVGLGAAIGGYTNSLAIKMLFRPYEPKYIGKFRIPFTPGLIPRRRAELAEQMGKMVVDHLLTKDAIEAKLMQPALKEKIVMFVQVELMKWFESEKSVKEVMDKLGIDYLSVDNQLNRFIQQTIQRYFYTNSHMKVGEIIPSEWQENVEKKIPEVAEYILLKAQTYFASEEGKQRLTKMANDFLLNKGMLGGFAQMLLGNVDLGEKLQPELMKFLMHDGTRQTVTSVLMKEYENVKQWDMKKVEEYVQADAIASTISSFVKKNVTAPLWDKQLNELVASYKEPIKEKIPVLVDKVLQYAHRHIHEVLGALQVEQLVKEQVDSFPTARLEEMLLGITRKELKMITYLGALLGGAIGLVQGIVLLLIS</sequence>
<dbReference type="InterPro" id="IPR007383">
    <property type="entry name" value="DUF445"/>
</dbReference>
<accession>A0A917EQF8</accession>
<protein>
    <submittedName>
        <fullName evidence="7">UPF0754 membrane protein</fullName>
    </submittedName>
</protein>
<evidence type="ECO:0000256" key="2">
    <source>
        <dbReference type="ARBA" id="ARBA00008053"/>
    </source>
</evidence>
<feature type="transmembrane region" description="Helical" evidence="6">
    <location>
        <begin position="350"/>
        <end position="373"/>
    </location>
</feature>
<evidence type="ECO:0000256" key="3">
    <source>
        <dbReference type="ARBA" id="ARBA00022692"/>
    </source>
</evidence>
<evidence type="ECO:0000256" key="1">
    <source>
        <dbReference type="ARBA" id="ARBA00004236"/>
    </source>
</evidence>
<reference evidence="7" key="1">
    <citation type="journal article" date="2014" name="Int. J. Syst. Evol. Microbiol.">
        <title>Complete genome sequence of Corynebacterium casei LMG S-19264T (=DSM 44701T), isolated from a smear-ripened cheese.</title>
        <authorList>
            <consortium name="US DOE Joint Genome Institute (JGI-PGF)"/>
            <person name="Walter F."/>
            <person name="Albersmeier A."/>
            <person name="Kalinowski J."/>
            <person name="Ruckert C."/>
        </authorList>
    </citation>
    <scope>NUCLEOTIDE SEQUENCE</scope>
    <source>
        <strain evidence="7">CGMCC 1.12698</strain>
    </source>
</reference>
<keyword evidence="8" id="KW-1185">Reference proteome</keyword>
<comment type="caution">
    <text evidence="7">The sequence shown here is derived from an EMBL/GenBank/DDBJ whole genome shotgun (WGS) entry which is preliminary data.</text>
</comment>
<evidence type="ECO:0000256" key="6">
    <source>
        <dbReference type="SAM" id="Phobius"/>
    </source>
</evidence>
<keyword evidence="5 6" id="KW-0472">Membrane</keyword>
<evidence type="ECO:0000313" key="7">
    <source>
        <dbReference type="EMBL" id="GGE72975.1"/>
    </source>
</evidence>
<dbReference type="PIRSF" id="PIRSF032178">
    <property type="entry name" value="UCP032178"/>
    <property type="match status" value="1"/>
</dbReference>
<dbReference type="PANTHER" id="PTHR35791">
    <property type="entry name" value="UPF0754 MEMBRANE PROTEIN YHEB"/>
    <property type="match status" value="1"/>
</dbReference>
<dbReference type="GO" id="GO:0005886">
    <property type="term" value="C:plasma membrane"/>
    <property type="evidence" value="ECO:0007669"/>
    <property type="project" value="UniProtKB-SubCell"/>
</dbReference>
<dbReference type="EMBL" id="BMFK01000001">
    <property type="protein sequence ID" value="GGE72975.1"/>
    <property type="molecule type" value="Genomic_DNA"/>
</dbReference>
<dbReference type="Proteomes" id="UP000605259">
    <property type="component" value="Unassembled WGS sequence"/>
</dbReference>
<dbReference type="RefSeq" id="WP_188388532.1">
    <property type="nucleotide sequence ID" value="NZ_BMFK01000001.1"/>
</dbReference>
<dbReference type="InterPro" id="IPR016991">
    <property type="entry name" value="UCP032178"/>
</dbReference>
<name>A0A917EQF8_9BACI</name>